<keyword evidence="3" id="KW-1185">Reference proteome</keyword>
<evidence type="ECO:0000256" key="1">
    <source>
        <dbReference type="SAM" id="MobiDB-lite"/>
    </source>
</evidence>
<sequence length="117" mass="12284">MSSNGTFDSGGHSRGLTRRSLLERLAVGLRERGCRALIALSGTDHPVLYVTRDGGGMTAVVAVQTGSAWSFLWGRNGQAAADSVEAAARVLSGSDRGRRRGPAARRPQPRGALRVVA</sequence>
<proteinExistence type="predicted"/>
<gene>
    <name evidence="2" type="ORF">EV190_10726</name>
</gene>
<dbReference type="EMBL" id="SNYN01000007">
    <property type="protein sequence ID" value="TDQ52196.1"/>
    <property type="molecule type" value="Genomic_DNA"/>
</dbReference>
<organism evidence="2 3">
    <name type="scientific">Actinorugispora endophytica</name>
    <dbReference type="NCBI Taxonomy" id="1605990"/>
    <lineage>
        <taxon>Bacteria</taxon>
        <taxon>Bacillati</taxon>
        <taxon>Actinomycetota</taxon>
        <taxon>Actinomycetes</taxon>
        <taxon>Streptosporangiales</taxon>
        <taxon>Nocardiopsidaceae</taxon>
        <taxon>Actinorugispora</taxon>
    </lineage>
</organism>
<name>A0A4V3D8K8_9ACTN</name>
<feature type="compositionally biased region" description="Low complexity" evidence="1">
    <location>
        <begin position="104"/>
        <end position="117"/>
    </location>
</feature>
<reference evidence="2 3" key="1">
    <citation type="submission" date="2019-03" db="EMBL/GenBank/DDBJ databases">
        <title>Genomic Encyclopedia of Type Strains, Phase IV (KMG-IV): sequencing the most valuable type-strain genomes for metagenomic binning, comparative biology and taxonomic classification.</title>
        <authorList>
            <person name="Goeker M."/>
        </authorList>
    </citation>
    <scope>NUCLEOTIDE SEQUENCE [LARGE SCALE GENOMIC DNA]</scope>
    <source>
        <strain evidence="2 3">DSM 46770</strain>
    </source>
</reference>
<accession>A0A4V3D8K8</accession>
<dbReference type="RefSeq" id="WP_243742516.1">
    <property type="nucleotide sequence ID" value="NZ_SNYN01000007.1"/>
</dbReference>
<evidence type="ECO:0000313" key="2">
    <source>
        <dbReference type="EMBL" id="TDQ52196.1"/>
    </source>
</evidence>
<feature type="region of interest" description="Disordered" evidence="1">
    <location>
        <begin position="91"/>
        <end position="117"/>
    </location>
</feature>
<dbReference type="Proteomes" id="UP000295281">
    <property type="component" value="Unassembled WGS sequence"/>
</dbReference>
<dbReference type="AlphaFoldDB" id="A0A4V3D8K8"/>
<comment type="caution">
    <text evidence="2">The sequence shown here is derived from an EMBL/GenBank/DDBJ whole genome shotgun (WGS) entry which is preliminary data.</text>
</comment>
<evidence type="ECO:0000313" key="3">
    <source>
        <dbReference type="Proteomes" id="UP000295281"/>
    </source>
</evidence>
<protein>
    <submittedName>
        <fullName evidence="2">Uncharacterized protein</fullName>
    </submittedName>
</protein>